<evidence type="ECO:0000313" key="3">
    <source>
        <dbReference type="EMBL" id="KAJ4959108.1"/>
    </source>
</evidence>
<dbReference type="Pfam" id="PF01190">
    <property type="entry name" value="Pollen_Ole_e_1"/>
    <property type="match status" value="1"/>
</dbReference>
<dbReference type="AlphaFoldDB" id="A0A9Q0H6B3"/>
<evidence type="ECO:0000313" key="4">
    <source>
        <dbReference type="Proteomes" id="UP001141806"/>
    </source>
</evidence>
<name>A0A9Q0H6B3_9MAGN</name>
<protein>
    <submittedName>
        <fullName evidence="3">Uncharacterized protein</fullName>
    </submittedName>
</protein>
<dbReference type="PANTHER" id="PTHR31614">
    <property type="entry name" value="PROTEIN DOWNSTREAM OF FLC-RELATED"/>
    <property type="match status" value="1"/>
</dbReference>
<organism evidence="3 4">
    <name type="scientific">Protea cynaroides</name>
    <dbReference type="NCBI Taxonomy" id="273540"/>
    <lineage>
        <taxon>Eukaryota</taxon>
        <taxon>Viridiplantae</taxon>
        <taxon>Streptophyta</taxon>
        <taxon>Embryophyta</taxon>
        <taxon>Tracheophyta</taxon>
        <taxon>Spermatophyta</taxon>
        <taxon>Magnoliopsida</taxon>
        <taxon>Proteales</taxon>
        <taxon>Proteaceae</taxon>
        <taxon>Protea</taxon>
    </lineage>
</organism>
<keyword evidence="2" id="KW-1015">Disulfide bond</keyword>
<dbReference type="Proteomes" id="UP001141806">
    <property type="component" value="Unassembled WGS sequence"/>
</dbReference>
<comment type="similarity">
    <text evidence="1">Belongs to the Ole e I family.</text>
</comment>
<keyword evidence="4" id="KW-1185">Reference proteome</keyword>
<evidence type="ECO:0000256" key="2">
    <source>
        <dbReference type="ARBA" id="ARBA00023157"/>
    </source>
</evidence>
<dbReference type="OrthoDB" id="1888725at2759"/>
<proteinExistence type="inferred from homology"/>
<evidence type="ECO:0000256" key="1">
    <source>
        <dbReference type="ARBA" id="ARBA00010049"/>
    </source>
</evidence>
<gene>
    <name evidence="3" type="ORF">NE237_026219</name>
</gene>
<reference evidence="3" key="1">
    <citation type="journal article" date="2023" name="Plant J.">
        <title>The genome of the king protea, Protea cynaroides.</title>
        <authorList>
            <person name="Chang J."/>
            <person name="Duong T.A."/>
            <person name="Schoeman C."/>
            <person name="Ma X."/>
            <person name="Roodt D."/>
            <person name="Barker N."/>
            <person name="Li Z."/>
            <person name="Van de Peer Y."/>
            <person name="Mizrachi E."/>
        </authorList>
    </citation>
    <scope>NUCLEOTIDE SEQUENCE</scope>
    <source>
        <tissue evidence="3">Young leaves</tissue>
    </source>
</reference>
<accession>A0A9Q0H6B3</accession>
<sequence length="114" mass="12451">MACDTCRAMFLTKVSQPIPNAVMKLICQSRENDIVIYTTQSPTTVDGKYTIEVDGDHEKDICETTVPESTVADCKQVVPGRDHACIVFSHNNGIVSKKRLENSLGKGGISHCLP</sequence>
<dbReference type="EMBL" id="JAMYWD010000010">
    <property type="protein sequence ID" value="KAJ4959108.1"/>
    <property type="molecule type" value="Genomic_DNA"/>
</dbReference>
<comment type="caution">
    <text evidence="3">The sequence shown here is derived from an EMBL/GenBank/DDBJ whole genome shotgun (WGS) entry which is preliminary data.</text>
</comment>
<dbReference type="InterPro" id="IPR006041">
    <property type="entry name" value="Pollen_Ole_e1_allergen"/>
</dbReference>
<dbReference type="PANTHER" id="PTHR31614:SF2">
    <property type="entry name" value="F28N24.16 PROTEIN"/>
    <property type="match status" value="1"/>
</dbReference>